<keyword evidence="1" id="KW-1133">Transmembrane helix</keyword>
<dbReference type="EMBL" id="GGFL01010962">
    <property type="protein sequence ID" value="MBW75140.1"/>
    <property type="molecule type" value="Transcribed_RNA"/>
</dbReference>
<protein>
    <submittedName>
        <fullName evidence="2">Uncharacterized protein</fullName>
    </submittedName>
</protein>
<organism evidence="2">
    <name type="scientific">Anopheles darlingi</name>
    <name type="common">Mosquito</name>
    <dbReference type="NCBI Taxonomy" id="43151"/>
    <lineage>
        <taxon>Eukaryota</taxon>
        <taxon>Metazoa</taxon>
        <taxon>Ecdysozoa</taxon>
        <taxon>Arthropoda</taxon>
        <taxon>Hexapoda</taxon>
        <taxon>Insecta</taxon>
        <taxon>Pterygota</taxon>
        <taxon>Neoptera</taxon>
        <taxon>Endopterygota</taxon>
        <taxon>Diptera</taxon>
        <taxon>Nematocera</taxon>
        <taxon>Culicoidea</taxon>
        <taxon>Culicidae</taxon>
        <taxon>Anophelinae</taxon>
        <taxon>Anopheles</taxon>
    </lineage>
</organism>
<evidence type="ECO:0000256" key="1">
    <source>
        <dbReference type="SAM" id="Phobius"/>
    </source>
</evidence>
<proteinExistence type="predicted"/>
<accession>A0A2M4DC16</accession>
<dbReference type="AlphaFoldDB" id="A0A2M4DC16"/>
<reference evidence="2" key="1">
    <citation type="submission" date="2018-01" db="EMBL/GenBank/DDBJ databases">
        <title>An insight into the sialome of Amazonian anophelines.</title>
        <authorList>
            <person name="Ribeiro J.M."/>
            <person name="Scarpassa V."/>
            <person name="Calvo E."/>
        </authorList>
    </citation>
    <scope>NUCLEOTIDE SEQUENCE</scope>
</reference>
<sequence>MSQLSMVSANGDILLLLRGAPMRFSLLLSCLPFCTAYFRVFMIYFLLNSARIYSPVVRSFTSQWVLL</sequence>
<name>A0A2M4DC16_ANODA</name>
<keyword evidence="1" id="KW-0812">Transmembrane</keyword>
<feature type="transmembrane region" description="Helical" evidence="1">
    <location>
        <begin position="24"/>
        <end position="47"/>
    </location>
</feature>
<keyword evidence="1" id="KW-0472">Membrane</keyword>
<evidence type="ECO:0000313" key="2">
    <source>
        <dbReference type="EMBL" id="MBW75140.1"/>
    </source>
</evidence>